<dbReference type="RefSeq" id="WP_184234994.1">
    <property type="nucleotide sequence ID" value="NZ_JACHMJ010000001.1"/>
</dbReference>
<comment type="caution">
    <text evidence="2">The sequence shown here is derived from an EMBL/GenBank/DDBJ whole genome shotgun (WGS) entry which is preliminary data.</text>
</comment>
<gene>
    <name evidence="2" type="ORF">HD599_001325</name>
</gene>
<dbReference type="GO" id="GO:0003755">
    <property type="term" value="F:peptidyl-prolyl cis-trans isomerase activity"/>
    <property type="evidence" value="ECO:0007669"/>
    <property type="project" value="UniProtKB-EC"/>
</dbReference>
<evidence type="ECO:0000313" key="3">
    <source>
        <dbReference type="Proteomes" id="UP000536685"/>
    </source>
</evidence>
<protein>
    <submittedName>
        <fullName evidence="2">Peptidylprolyl isomerase</fullName>
        <ecNumber evidence="2">5.2.1.8</ecNumber>
    </submittedName>
</protein>
<organism evidence="2 3">
    <name type="scientific">Conyzicola lurida</name>
    <dbReference type="NCBI Taxonomy" id="1172621"/>
    <lineage>
        <taxon>Bacteria</taxon>
        <taxon>Bacillati</taxon>
        <taxon>Actinomycetota</taxon>
        <taxon>Actinomycetes</taxon>
        <taxon>Micrococcales</taxon>
        <taxon>Microbacteriaceae</taxon>
        <taxon>Conyzicola</taxon>
    </lineage>
</organism>
<dbReference type="InterPro" id="IPR046357">
    <property type="entry name" value="PPIase_dom_sf"/>
</dbReference>
<reference evidence="2 3" key="1">
    <citation type="submission" date="2020-08" db="EMBL/GenBank/DDBJ databases">
        <title>Sequencing the genomes of 1000 actinobacteria strains.</title>
        <authorList>
            <person name="Klenk H.-P."/>
        </authorList>
    </citation>
    <scope>NUCLEOTIDE SEQUENCE [LARGE SCALE GENOMIC DNA]</scope>
    <source>
        <strain evidence="2 3">DSM 105784</strain>
    </source>
</reference>
<evidence type="ECO:0000256" key="1">
    <source>
        <dbReference type="SAM" id="SignalP"/>
    </source>
</evidence>
<accession>A0A841AM17</accession>
<feature type="signal peptide" evidence="1">
    <location>
        <begin position="1"/>
        <end position="21"/>
    </location>
</feature>
<keyword evidence="1" id="KW-0732">Signal</keyword>
<name>A0A841AM17_9MICO</name>
<keyword evidence="3" id="KW-1185">Reference proteome</keyword>
<evidence type="ECO:0000313" key="2">
    <source>
        <dbReference type="EMBL" id="MBB5843002.1"/>
    </source>
</evidence>
<sequence>MRTLTAAIITVGLVASLSACASTDAAASCDTTATSGDASALVDVTGDAGTELSVTFPTPLITEGLEATTISAGDGMTLEEGDVADFHLTVLDAATGEVLDTGLEPDSFLRASAGKSNTQTNELGTALGCATVGSRVAVTLEFQDLFGAQAEGSSAYANEDTLVAVVDVIRGFPGRATGATQLPVNGMPAVVLAPSGQPGIVVPNSDAPTETLSSTTKKGDGAKIKEDDAVVIQSASIVWGADDILSSTWETQPSTVLATADRTGATGGVLPGLADALVGATIGSQLVVVIPPGDDSYDETATLPTGVTAEDTLVYVVDVLGVLDTE</sequence>
<proteinExistence type="predicted"/>
<feature type="chain" id="PRO_5039443612" evidence="1">
    <location>
        <begin position="22"/>
        <end position="326"/>
    </location>
</feature>
<dbReference type="Proteomes" id="UP000536685">
    <property type="component" value="Unassembled WGS sequence"/>
</dbReference>
<dbReference type="SUPFAM" id="SSF54534">
    <property type="entry name" value="FKBP-like"/>
    <property type="match status" value="2"/>
</dbReference>
<dbReference type="AlphaFoldDB" id="A0A841AM17"/>
<keyword evidence="2" id="KW-0413">Isomerase</keyword>
<dbReference type="EC" id="5.2.1.8" evidence="2"/>
<dbReference type="Gene3D" id="3.10.50.40">
    <property type="match status" value="1"/>
</dbReference>
<dbReference type="PROSITE" id="PS51257">
    <property type="entry name" value="PROKAR_LIPOPROTEIN"/>
    <property type="match status" value="1"/>
</dbReference>
<dbReference type="EMBL" id="JACHMJ010000001">
    <property type="protein sequence ID" value="MBB5843002.1"/>
    <property type="molecule type" value="Genomic_DNA"/>
</dbReference>